<dbReference type="SUPFAM" id="SSF50998">
    <property type="entry name" value="Quinoprotein alcohol dehydrogenase-like"/>
    <property type="match status" value="1"/>
</dbReference>
<evidence type="ECO:0000256" key="2">
    <source>
        <dbReference type="SAM" id="Phobius"/>
    </source>
</evidence>
<keyword evidence="2" id="KW-0472">Membrane</keyword>
<dbReference type="InterPro" id="IPR013783">
    <property type="entry name" value="Ig-like_fold"/>
</dbReference>
<keyword evidence="2" id="KW-1133">Transmembrane helix</keyword>
<organism evidence="4 5">
    <name type="scientific">Sediminicola arcticus</name>
    <dbReference type="NCBI Taxonomy" id="1574308"/>
    <lineage>
        <taxon>Bacteria</taxon>
        <taxon>Pseudomonadati</taxon>
        <taxon>Bacteroidota</taxon>
        <taxon>Flavobacteriia</taxon>
        <taxon>Flavobacteriales</taxon>
        <taxon>Flavobacteriaceae</taxon>
        <taxon>Sediminicola</taxon>
    </lineage>
</organism>
<protein>
    <submittedName>
        <fullName evidence="4">Triple tyrosine motif-containing protein</fullName>
    </submittedName>
</protein>
<proteinExistence type="predicted"/>
<evidence type="ECO:0000256" key="1">
    <source>
        <dbReference type="SAM" id="Coils"/>
    </source>
</evidence>
<dbReference type="EMBL" id="JBEXAE010000002">
    <property type="protein sequence ID" value="MET6990034.1"/>
    <property type="molecule type" value="Genomic_DNA"/>
</dbReference>
<dbReference type="InterPro" id="IPR011123">
    <property type="entry name" value="Y_Y_Y"/>
</dbReference>
<dbReference type="Gene3D" id="2.60.40.10">
    <property type="entry name" value="Immunoglobulins"/>
    <property type="match status" value="1"/>
</dbReference>
<reference evidence="4 5" key="1">
    <citation type="submission" date="2024-07" db="EMBL/GenBank/DDBJ databases">
        <title>The genome sequence of type strain Sediminicola arcticus GDMCC 1.2805.</title>
        <authorList>
            <person name="Liu Y."/>
        </authorList>
    </citation>
    <scope>NUCLEOTIDE SEQUENCE [LARGE SCALE GENOMIC DNA]</scope>
    <source>
        <strain evidence="4 5">GDMCC 1.2805</strain>
    </source>
</reference>
<evidence type="ECO:0000313" key="5">
    <source>
        <dbReference type="Proteomes" id="UP001549799"/>
    </source>
</evidence>
<dbReference type="Gene3D" id="2.130.10.10">
    <property type="entry name" value="YVTN repeat-like/Quinoprotein amine dehydrogenase"/>
    <property type="match status" value="1"/>
</dbReference>
<dbReference type="Gene3D" id="1.10.10.10">
    <property type="entry name" value="Winged helix-like DNA-binding domain superfamily/Winged helix DNA-binding domain"/>
    <property type="match status" value="1"/>
</dbReference>
<keyword evidence="5" id="KW-1185">Reference proteome</keyword>
<keyword evidence="1" id="KW-0175">Coiled coil</keyword>
<gene>
    <name evidence="4" type="ORF">ABXZ36_05180</name>
</gene>
<sequence>MKVPYIFLFLFLLSTLLYSQELPPIQNYSPGDYQGGNQNWMISQAPNKHIYVANNAGLLEYNGEKWKLYESPKGTILRSVKVIESLIYTGTYMDFGYWEKDEFGNLQYISLSDQLVEPLIEDEQFWSILDFSDWVLFQSLDRIYVYNTKDRTFEIIEAKTNRAKIFKVGNTVYFQKITQGIFKIENGKAVLVSDAAVFQKNVLVGAFTLGKKVVFLSELGEFYLLEDKAFSKWNLVANDELTSLNIYSSLQLSNGNIILGTISNGIFQIDLSGKILRSINKEHGLSNNTVLSAFEDAEQNVWLGLDNGISMINLNSPFREFKDFKGRIGDVYAAAIFQSNLYIGTNQGLFYKPENSQEPFKPVENTNGQVWCLNVIGDNLFCGHNNGTFSIKENRATKISDYPGTWDIKRVIGYPKLLLQGNYSGFSVLENTNGAWVFRNKIEGFDISSRFFEFIDDHRILVNHEIKGIYTLTIDAEYKKVIKQKSRPAFGYGSSLAKYEDKIWYTSNKNEGMYYYDKKLDTFQMDTLMSYQFYSRGEGILGTLITDEITGKLWGFSNNNLIYVTSGKFNTKPQTFKIPITASLRRGLGVLGFECMKYLKEDEYLIGASDGYIILNLDMVATKSYEVVIDKISKESLKNTKEQLSLVGGNEFNYQENNFNFAYSVPVFDKYTEVKYQYVLEGMYDNWSPWSNIGEVSFKNLPHGKYTFKVRALIGNEPSKNIAAYSFVVKTSWFASNLAFIIYIILAIIIFVLVHKRYKSYYRKQQDAVLKENEKKNKQKKLKAQRKIVQIKNDKLKQEIESKNRELAVSTMSIIKKNEFLNDIKDQLKKGENNTKIKAVIKTIDNNINNEDDWKFFEDAFNNADKHFLKKIKAIHSDLTSNDLRLCAYLRLNLSSKEIAPLLNISVRSVEVKRYRLRKKMDLSHENSLTDYILNL</sequence>
<dbReference type="InterPro" id="IPR015943">
    <property type="entry name" value="WD40/YVTN_repeat-like_dom_sf"/>
</dbReference>
<dbReference type="Pfam" id="PF07495">
    <property type="entry name" value="Y_Y_Y"/>
    <property type="match status" value="1"/>
</dbReference>
<evidence type="ECO:0000313" key="4">
    <source>
        <dbReference type="EMBL" id="MET6990034.1"/>
    </source>
</evidence>
<name>A0ABV2SSB8_9FLAO</name>
<dbReference type="Proteomes" id="UP001549799">
    <property type="component" value="Unassembled WGS sequence"/>
</dbReference>
<dbReference type="SUPFAM" id="SSF46894">
    <property type="entry name" value="C-terminal effector domain of the bipartite response regulators"/>
    <property type="match status" value="1"/>
</dbReference>
<dbReference type="SMART" id="SM00421">
    <property type="entry name" value="HTH_LUXR"/>
    <property type="match status" value="1"/>
</dbReference>
<dbReference type="InterPro" id="IPR016032">
    <property type="entry name" value="Sig_transdc_resp-reg_C-effctor"/>
</dbReference>
<dbReference type="InterPro" id="IPR036388">
    <property type="entry name" value="WH-like_DNA-bd_sf"/>
</dbReference>
<feature type="transmembrane region" description="Helical" evidence="2">
    <location>
        <begin position="733"/>
        <end position="754"/>
    </location>
</feature>
<feature type="domain" description="HTH luxR-type" evidence="3">
    <location>
        <begin position="876"/>
        <end position="933"/>
    </location>
</feature>
<keyword evidence="2" id="KW-0812">Transmembrane</keyword>
<dbReference type="InterPro" id="IPR011047">
    <property type="entry name" value="Quinoprotein_ADH-like_sf"/>
</dbReference>
<comment type="caution">
    <text evidence="4">The sequence shown here is derived from an EMBL/GenBank/DDBJ whole genome shotgun (WGS) entry which is preliminary data.</text>
</comment>
<accession>A0ABV2SSB8</accession>
<evidence type="ECO:0000259" key="3">
    <source>
        <dbReference type="SMART" id="SM00421"/>
    </source>
</evidence>
<dbReference type="InterPro" id="IPR000792">
    <property type="entry name" value="Tscrpt_reg_LuxR_C"/>
</dbReference>
<feature type="coiled-coil region" evidence="1">
    <location>
        <begin position="779"/>
        <end position="806"/>
    </location>
</feature>
<dbReference type="RefSeq" id="WP_354614424.1">
    <property type="nucleotide sequence ID" value="NZ_JBEXAE010000002.1"/>
</dbReference>